<dbReference type="GO" id="GO:0009423">
    <property type="term" value="P:chorismate biosynthetic process"/>
    <property type="evidence" value="ECO:0007669"/>
    <property type="project" value="UniProtKB-UniPathway"/>
</dbReference>
<comment type="similarity">
    <text evidence="2">Belongs to the EPSP synthase family.</text>
</comment>
<dbReference type="InterPro" id="IPR013792">
    <property type="entry name" value="RNA3'P_cycl/enolpyr_Trfase_a/b"/>
</dbReference>
<gene>
    <name evidence="10" type="ORF">B9G79_02035</name>
</gene>
<dbReference type="EC" id="2.5.1.19" evidence="3"/>
<evidence type="ECO:0000256" key="6">
    <source>
        <dbReference type="ARBA" id="ARBA00023141"/>
    </source>
</evidence>
<proteinExistence type="inferred from homology"/>
<dbReference type="Gene3D" id="3.65.10.10">
    <property type="entry name" value="Enolpyruvate transferase domain"/>
    <property type="match status" value="2"/>
</dbReference>
<dbReference type="EMBL" id="CP020946">
    <property type="protein sequence ID" value="ASD62427.1"/>
    <property type="molecule type" value="Genomic_DNA"/>
</dbReference>
<keyword evidence="5 10" id="KW-0808">Transferase</keyword>
<evidence type="ECO:0000259" key="9">
    <source>
        <dbReference type="Pfam" id="PF00275"/>
    </source>
</evidence>
<comment type="pathway">
    <text evidence="1">Metabolic intermediate biosynthesis; chorismate biosynthesis; chorismate from D-erythrose 4-phosphate and phosphoenolpyruvate: step 6/7.</text>
</comment>
<accession>A0A1Z3N4W2</accession>
<evidence type="ECO:0000256" key="3">
    <source>
        <dbReference type="ARBA" id="ARBA00012450"/>
    </source>
</evidence>
<evidence type="ECO:0000313" key="10">
    <source>
        <dbReference type="EMBL" id="ASD62427.1"/>
    </source>
</evidence>
<keyword evidence="6" id="KW-0057">Aromatic amino acid biosynthesis</keyword>
<protein>
    <recommendedName>
        <fullName evidence="3">3-phosphoshikimate 1-carboxyvinyltransferase</fullName>
        <ecNumber evidence="3">2.5.1.19</ecNumber>
    </recommendedName>
    <alternativeName>
        <fullName evidence="7">5-enolpyruvylshikimate-3-phosphate synthase</fullName>
    </alternativeName>
</protein>
<evidence type="ECO:0000256" key="7">
    <source>
        <dbReference type="ARBA" id="ARBA00030046"/>
    </source>
</evidence>
<evidence type="ECO:0000256" key="2">
    <source>
        <dbReference type="ARBA" id="ARBA00009948"/>
    </source>
</evidence>
<evidence type="ECO:0000313" key="11">
    <source>
        <dbReference type="Proteomes" id="UP000197003"/>
    </source>
</evidence>
<name>A0A1Z3N4W2_BDEBC</name>
<evidence type="ECO:0000256" key="5">
    <source>
        <dbReference type="ARBA" id="ARBA00022679"/>
    </source>
</evidence>
<evidence type="ECO:0000256" key="4">
    <source>
        <dbReference type="ARBA" id="ARBA00022605"/>
    </source>
</evidence>
<dbReference type="OrthoDB" id="9809920at2"/>
<dbReference type="PANTHER" id="PTHR21090">
    <property type="entry name" value="AROM/DEHYDROQUINATE SYNTHASE"/>
    <property type="match status" value="1"/>
</dbReference>
<dbReference type="GO" id="GO:0003866">
    <property type="term" value="F:3-phosphoshikimate 1-carboxyvinyltransferase activity"/>
    <property type="evidence" value="ECO:0007669"/>
    <property type="project" value="UniProtKB-EC"/>
</dbReference>
<reference evidence="10 11" key="1">
    <citation type="submission" date="2017-04" db="EMBL/GenBank/DDBJ databases">
        <title>Whole genome sequence of Bdellovibrio bacteriovorus strain SSB218315.</title>
        <authorList>
            <person name="Oyedara O."/>
            <person name="Rodriguez-Perez M.A."/>
        </authorList>
    </citation>
    <scope>NUCLEOTIDE SEQUENCE [LARGE SCALE GENOMIC DNA]</scope>
    <source>
        <strain evidence="10 11">SSB218315</strain>
    </source>
</reference>
<dbReference type="GO" id="GO:0009073">
    <property type="term" value="P:aromatic amino acid family biosynthetic process"/>
    <property type="evidence" value="ECO:0007669"/>
    <property type="project" value="UniProtKB-KW"/>
</dbReference>
<keyword evidence="4" id="KW-0028">Amino-acid biosynthesis</keyword>
<dbReference type="InterPro" id="IPR001986">
    <property type="entry name" value="Enolpyruvate_Tfrase_dom"/>
</dbReference>
<dbReference type="InterPro" id="IPR036968">
    <property type="entry name" value="Enolpyruvate_Tfrase_sf"/>
</dbReference>
<dbReference type="Pfam" id="PF00275">
    <property type="entry name" value="EPSP_synthase"/>
    <property type="match status" value="1"/>
</dbReference>
<dbReference type="UniPathway" id="UPA00053">
    <property type="reaction ID" value="UER00089"/>
</dbReference>
<dbReference type="Proteomes" id="UP000197003">
    <property type="component" value="Chromosome"/>
</dbReference>
<dbReference type="AlphaFoldDB" id="A0A1Z3N4W2"/>
<sequence>MNSMADFRFQGEIPGSKSIFNRALIVKSYFPVLDLQGHSECDDVVHMREGLKEIRERSRIDCGEGGTTFRFMALRASRMRGVHTLEATPRLLQRPQKGLLDLLSQLGVQTQIKNREMFVVSEGWKRPRAPLKVNTSESSQYASALILNCWLLDFDLEFELVGDKVSESYFQLTVQMLKELGMRMQVQGNKYLIPAGQRISKLEYRVESDLSSAFTMASAGALVGGAKLLNYPVKSSQPDGVFVEIFKQMNIETEMVEGALCVKPSTGLRAVNWDLYQSPDLFPVLAVLCSWANGSSKLFNAPHLAAKESNRIAKIADLFERLGISHEVLPDGMIIHGNPQQSLKKGITFDSDQDHRMVMAATLMKLKGHDITIENPEAINKSFPEFWDMIGIKA</sequence>
<comment type="catalytic activity">
    <reaction evidence="8">
        <text>3-phosphoshikimate + phosphoenolpyruvate = 5-O-(1-carboxyvinyl)-3-phosphoshikimate + phosphate</text>
        <dbReference type="Rhea" id="RHEA:21256"/>
        <dbReference type="ChEBI" id="CHEBI:43474"/>
        <dbReference type="ChEBI" id="CHEBI:57701"/>
        <dbReference type="ChEBI" id="CHEBI:58702"/>
        <dbReference type="ChEBI" id="CHEBI:145989"/>
        <dbReference type="EC" id="2.5.1.19"/>
    </reaction>
    <physiologicalReaction direction="left-to-right" evidence="8">
        <dbReference type="Rhea" id="RHEA:21257"/>
    </physiologicalReaction>
</comment>
<dbReference type="SUPFAM" id="SSF55205">
    <property type="entry name" value="EPT/RTPC-like"/>
    <property type="match status" value="1"/>
</dbReference>
<evidence type="ECO:0000256" key="8">
    <source>
        <dbReference type="ARBA" id="ARBA00044633"/>
    </source>
</evidence>
<dbReference type="PANTHER" id="PTHR21090:SF5">
    <property type="entry name" value="PENTAFUNCTIONAL AROM POLYPEPTIDE"/>
    <property type="match status" value="1"/>
</dbReference>
<evidence type="ECO:0000256" key="1">
    <source>
        <dbReference type="ARBA" id="ARBA00004811"/>
    </source>
</evidence>
<organism evidence="10 11">
    <name type="scientific">Bdellovibrio bacteriovorus</name>
    <dbReference type="NCBI Taxonomy" id="959"/>
    <lineage>
        <taxon>Bacteria</taxon>
        <taxon>Pseudomonadati</taxon>
        <taxon>Bdellovibrionota</taxon>
        <taxon>Bdellovibrionia</taxon>
        <taxon>Bdellovibrionales</taxon>
        <taxon>Pseudobdellovibrionaceae</taxon>
        <taxon>Bdellovibrio</taxon>
    </lineage>
</organism>
<dbReference type="GO" id="GO:0008652">
    <property type="term" value="P:amino acid biosynthetic process"/>
    <property type="evidence" value="ECO:0007669"/>
    <property type="project" value="UniProtKB-KW"/>
</dbReference>
<dbReference type="PIRSF" id="PIRSF000505">
    <property type="entry name" value="EPSPS"/>
    <property type="match status" value="1"/>
</dbReference>
<dbReference type="InterPro" id="IPR006264">
    <property type="entry name" value="EPSP_synthase"/>
</dbReference>
<feature type="domain" description="Enolpyruvate transferase" evidence="9">
    <location>
        <begin position="43"/>
        <end position="389"/>
    </location>
</feature>